<dbReference type="InterPro" id="IPR040079">
    <property type="entry name" value="Glutathione_S-Trfase"/>
</dbReference>
<feature type="domain" description="GST C-terminal" evidence="2">
    <location>
        <begin position="99"/>
        <end position="237"/>
    </location>
</feature>
<dbReference type="SUPFAM" id="SSF47616">
    <property type="entry name" value="GST C-terminal domain-like"/>
    <property type="match status" value="1"/>
</dbReference>
<dbReference type="Proteomes" id="UP000738359">
    <property type="component" value="Unassembled WGS sequence"/>
</dbReference>
<name>A0A9P6JE74_MORAP</name>
<evidence type="ECO:0000259" key="2">
    <source>
        <dbReference type="PROSITE" id="PS50405"/>
    </source>
</evidence>
<feature type="domain" description="GST N-terminal" evidence="1">
    <location>
        <begin position="11"/>
        <end position="93"/>
    </location>
</feature>
<sequence length="237" mass="27282">MAITLKLFELVDGKTRSNSFSPAVWRAKFVLKHKKIEYESVPLTFLELPKVITRECPNIIVPMVPTLQLENGDGLSDSLAIAEYLEEHYPDRPSLFGSTKAEKNLQLFFTSYVQTKIHPAIQRLVFTDMYEMQDPDNAHYFRTSREISAGKPHHEIAGDRIANLKEIKENLGLIHTTLLSGGWIQGDKPAWADFFLASSFMWFNSCSPNDFKEGVLEAFEDEIFPNYWKRVQDYLEN</sequence>
<dbReference type="PANTHER" id="PTHR43968">
    <property type="match status" value="1"/>
</dbReference>
<proteinExistence type="predicted"/>
<evidence type="ECO:0000259" key="1">
    <source>
        <dbReference type="PROSITE" id="PS50404"/>
    </source>
</evidence>
<evidence type="ECO:0008006" key="5">
    <source>
        <dbReference type="Google" id="ProtNLM"/>
    </source>
</evidence>
<gene>
    <name evidence="3" type="ORF">BGZ70_007983</name>
</gene>
<dbReference type="Gene3D" id="3.40.30.10">
    <property type="entry name" value="Glutaredoxin"/>
    <property type="match status" value="1"/>
</dbReference>
<dbReference type="PROSITE" id="PS50405">
    <property type="entry name" value="GST_CTER"/>
    <property type="match status" value="1"/>
</dbReference>
<dbReference type="PROSITE" id="PS50404">
    <property type="entry name" value="GST_NTER"/>
    <property type="match status" value="1"/>
</dbReference>
<dbReference type="OrthoDB" id="4951845at2759"/>
<dbReference type="InterPro" id="IPR036282">
    <property type="entry name" value="Glutathione-S-Trfase_C_sf"/>
</dbReference>
<protein>
    <recommendedName>
        <fullName evidence="5">GST N-terminal domain-containing protein</fullName>
    </recommendedName>
</protein>
<dbReference type="EMBL" id="JAAAHY010000054">
    <property type="protein sequence ID" value="KAF9967836.1"/>
    <property type="molecule type" value="Genomic_DNA"/>
</dbReference>
<dbReference type="Gene3D" id="1.20.1050.10">
    <property type="match status" value="1"/>
</dbReference>
<dbReference type="Pfam" id="PF13417">
    <property type="entry name" value="GST_N_3"/>
    <property type="match status" value="1"/>
</dbReference>
<dbReference type="PANTHER" id="PTHR43968:SF6">
    <property type="entry name" value="GLUTATHIONE S-TRANSFERASE OMEGA"/>
    <property type="match status" value="1"/>
</dbReference>
<dbReference type="InterPro" id="IPR054416">
    <property type="entry name" value="GST_UstS-like_C"/>
</dbReference>
<keyword evidence="4" id="KW-1185">Reference proteome</keyword>
<evidence type="ECO:0000313" key="3">
    <source>
        <dbReference type="EMBL" id="KAF9967836.1"/>
    </source>
</evidence>
<accession>A0A9P6JE74</accession>
<reference evidence="3" key="1">
    <citation type="journal article" date="2020" name="Fungal Divers.">
        <title>Resolving the Mortierellaceae phylogeny through synthesis of multi-gene phylogenetics and phylogenomics.</title>
        <authorList>
            <person name="Vandepol N."/>
            <person name="Liber J."/>
            <person name="Desiro A."/>
            <person name="Na H."/>
            <person name="Kennedy M."/>
            <person name="Barry K."/>
            <person name="Grigoriev I.V."/>
            <person name="Miller A.N."/>
            <person name="O'Donnell K."/>
            <person name="Stajich J.E."/>
            <person name="Bonito G."/>
        </authorList>
    </citation>
    <scope>NUCLEOTIDE SEQUENCE</scope>
    <source>
        <strain evidence="3">CK1249</strain>
    </source>
</reference>
<dbReference type="SUPFAM" id="SSF52833">
    <property type="entry name" value="Thioredoxin-like"/>
    <property type="match status" value="1"/>
</dbReference>
<dbReference type="InterPro" id="IPR004045">
    <property type="entry name" value="Glutathione_S-Trfase_N"/>
</dbReference>
<dbReference type="Pfam" id="PF22041">
    <property type="entry name" value="GST_C_7"/>
    <property type="match status" value="1"/>
</dbReference>
<dbReference type="InterPro" id="IPR010987">
    <property type="entry name" value="Glutathione-S-Trfase_C-like"/>
</dbReference>
<dbReference type="InterPro" id="IPR036249">
    <property type="entry name" value="Thioredoxin-like_sf"/>
</dbReference>
<dbReference type="InterPro" id="IPR050983">
    <property type="entry name" value="GST_Omega/HSP26"/>
</dbReference>
<comment type="caution">
    <text evidence="3">The sequence shown here is derived from an EMBL/GenBank/DDBJ whole genome shotgun (WGS) entry which is preliminary data.</text>
</comment>
<dbReference type="AlphaFoldDB" id="A0A9P6JE74"/>
<organism evidence="3 4">
    <name type="scientific">Mortierella alpina</name>
    <name type="common">Oleaginous fungus</name>
    <name type="synonym">Mortierella renispora</name>
    <dbReference type="NCBI Taxonomy" id="64518"/>
    <lineage>
        <taxon>Eukaryota</taxon>
        <taxon>Fungi</taxon>
        <taxon>Fungi incertae sedis</taxon>
        <taxon>Mucoromycota</taxon>
        <taxon>Mortierellomycotina</taxon>
        <taxon>Mortierellomycetes</taxon>
        <taxon>Mortierellales</taxon>
        <taxon>Mortierellaceae</taxon>
        <taxon>Mortierella</taxon>
    </lineage>
</organism>
<dbReference type="GO" id="GO:0005737">
    <property type="term" value="C:cytoplasm"/>
    <property type="evidence" value="ECO:0007669"/>
    <property type="project" value="TreeGrafter"/>
</dbReference>
<dbReference type="SFLD" id="SFLDS00019">
    <property type="entry name" value="Glutathione_Transferase_(cytos"/>
    <property type="match status" value="1"/>
</dbReference>
<evidence type="ECO:0000313" key="4">
    <source>
        <dbReference type="Proteomes" id="UP000738359"/>
    </source>
</evidence>